<evidence type="ECO:0000313" key="2">
    <source>
        <dbReference type="Proteomes" id="UP000030212"/>
    </source>
</evidence>
<proteinExistence type="predicted"/>
<sequence length="115" mass="13340">MTFKEFCQATFIIVFLVGAGVWGGYSYRDYQVAETELNNQKLISVAKDAYQEGLVTLSTNYKNDLKDVLAKNKHTKEVLTYEKTKPEFYNVCVTDNYVRVFNEQSEQYIQKLPSK</sequence>
<dbReference type="KEGG" id="vg:24722002"/>
<name>A0A0A0RK02_9CAUD</name>
<dbReference type="OrthoDB" id="15276at10239"/>
<dbReference type="Proteomes" id="UP000030212">
    <property type="component" value="Genome"/>
</dbReference>
<reference evidence="1 2" key="1">
    <citation type="submission" date="2014-09" db="EMBL/GenBank/DDBJ databases">
        <title>Genome of Escherichia coli infecting bacteriophage vB_EcoM-VpaE1.</title>
        <authorList>
            <person name="Truncaite L."/>
            <person name="Simoliunas E."/>
            <person name="Zajanckauskaite A."/>
            <person name="Kaliniene L."/>
            <person name="Vilkaityte M."/>
            <person name="Meskys R."/>
        </authorList>
    </citation>
    <scope>NUCLEOTIDE SEQUENCE [LARGE SCALE GENOMIC DNA]</scope>
    <source>
        <strain evidence="1">VpaE1</strain>
    </source>
</reference>
<evidence type="ECO:0008006" key="3">
    <source>
        <dbReference type="Google" id="ProtNLM"/>
    </source>
</evidence>
<organism evidence="1 2">
    <name type="scientific">Escherichia phage vB_EcoM-VpaE1</name>
    <dbReference type="NCBI Taxonomy" id="1555238"/>
    <lineage>
        <taxon>Viruses</taxon>
        <taxon>Duplodnaviria</taxon>
        <taxon>Heunggongvirae</taxon>
        <taxon>Uroviricota</taxon>
        <taxon>Caudoviricetes</taxon>
        <taxon>Andersonviridae</taxon>
        <taxon>Ounavirinae</taxon>
        <taxon>Felixounavirus</taxon>
        <taxon>Felixounavirus VpaE1</taxon>
    </lineage>
</organism>
<evidence type="ECO:0000313" key="1">
    <source>
        <dbReference type="EMBL" id="AIW02266.1"/>
    </source>
</evidence>
<protein>
    <recommendedName>
        <fullName evidence="3">I-spanin</fullName>
    </recommendedName>
</protein>
<keyword evidence="2" id="KW-1185">Reference proteome</keyword>
<accession>A0A0A0RK02</accession>
<dbReference type="EMBL" id="KM657822">
    <property type="protein sequence ID" value="AIW02266.1"/>
    <property type="molecule type" value="Genomic_DNA"/>
</dbReference>
<dbReference type="GeneID" id="24722002"/>
<dbReference type="RefSeq" id="YP_009147275.1">
    <property type="nucleotide sequence ID" value="NC_027337.1"/>
</dbReference>
<gene>
    <name evidence="1" type="ORF">VpaE1_006</name>
</gene>